<dbReference type="Proteomes" id="UP000725649">
    <property type="component" value="Unassembled WGS sequence"/>
</dbReference>
<protein>
    <submittedName>
        <fullName evidence="2">DUF1189 domain-containing protein</fullName>
    </submittedName>
</protein>
<keyword evidence="1" id="KW-0812">Transmembrane</keyword>
<dbReference type="Pfam" id="PF06691">
    <property type="entry name" value="DUF1189"/>
    <property type="match status" value="1"/>
</dbReference>
<evidence type="ECO:0000256" key="1">
    <source>
        <dbReference type="SAM" id="Phobius"/>
    </source>
</evidence>
<organism evidence="2 3">
    <name type="scientific">Candidatus Avelusimicrobium gallicola</name>
    <dbReference type="NCBI Taxonomy" id="2562704"/>
    <lineage>
        <taxon>Bacteria</taxon>
        <taxon>Pseudomonadati</taxon>
        <taxon>Elusimicrobiota</taxon>
        <taxon>Elusimicrobia</taxon>
        <taxon>Elusimicrobiales</taxon>
        <taxon>Elusimicrobiaceae</taxon>
        <taxon>Candidatus Avelusimicrobium</taxon>
    </lineage>
</organism>
<dbReference type="AlphaFoldDB" id="A0A928DRB7"/>
<sequence length="246" mass="28041">MLWLHFKTIFSFSFYKRLLFASRKQMIAFGVYLFLLSVLVFHFAADHHIEKNLPVLLKNFPQVTFEKGVLTAPQEPLSVTIPQTDFRIVFDAARQVPPTQSEMAEKGILMLVTGNQMYMPTSAGVQAQPIPAEATFTTTQEFLAKQQDTLEFSLSAISFMASLMIIPFVLLFGFCVASAVGLFFKLLGGLFIPRAAIFKWAFFILGPFCALWYVRLWFYIPLFTLAQVILCIIYVQQIFNTLTEEK</sequence>
<dbReference type="InterPro" id="IPR009574">
    <property type="entry name" value="DUF1189"/>
</dbReference>
<evidence type="ECO:0000313" key="2">
    <source>
        <dbReference type="EMBL" id="MBE6421664.1"/>
    </source>
</evidence>
<gene>
    <name evidence="2" type="ORF">E7027_06035</name>
</gene>
<feature type="transmembrane region" description="Helical" evidence="1">
    <location>
        <begin position="26"/>
        <end position="45"/>
    </location>
</feature>
<proteinExistence type="predicted"/>
<reference evidence="2" key="1">
    <citation type="submission" date="2019-04" db="EMBL/GenBank/DDBJ databases">
        <title>Evolution of Biomass-Degrading Anaerobic Consortia Revealed by Metagenomics.</title>
        <authorList>
            <person name="Peng X."/>
        </authorList>
    </citation>
    <scope>NUCLEOTIDE SEQUENCE</scope>
    <source>
        <strain evidence="2">SIG66</strain>
    </source>
</reference>
<keyword evidence="1" id="KW-0472">Membrane</keyword>
<name>A0A928DRB7_9BACT</name>
<evidence type="ECO:0000313" key="3">
    <source>
        <dbReference type="Proteomes" id="UP000725649"/>
    </source>
</evidence>
<accession>A0A928DRB7</accession>
<comment type="caution">
    <text evidence="2">The sequence shown here is derived from an EMBL/GenBank/DDBJ whole genome shotgun (WGS) entry which is preliminary data.</text>
</comment>
<keyword evidence="1" id="KW-1133">Transmembrane helix</keyword>
<feature type="transmembrane region" description="Helical" evidence="1">
    <location>
        <begin position="220"/>
        <end position="239"/>
    </location>
</feature>
<feature type="transmembrane region" description="Helical" evidence="1">
    <location>
        <begin position="159"/>
        <end position="184"/>
    </location>
</feature>
<dbReference type="EMBL" id="SUVG01000007">
    <property type="protein sequence ID" value="MBE6421664.1"/>
    <property type="molecule type" value="Genomic_DNA"/>
</dbReference>